<gene>
    <name evidence="1" type="ORF">A2777_03535</name>
</gene>
<sequence length="81" mass="8840">MAEKLTPTPKPYERTFTDVQVAKVRAAIAENPQLARDLISSAQSGNQDDLRFIMEAGIVISEDSGKSGELIIIKDEPKPAK</sequence>
<proteinExistence type="predicted"/>
<dbReference type="AlphaFoldDB" id="A0A1F5Z373"/>
<evidence type="ECO:0000313" key="2">
    <source>
        <dbReference type="Proteomes" id="UP000177354"/>
    </source>
</evidence>
<name>A0A1F5Z373_9BACT</name>
<dbReference type="EMBL" id="MFJF01000013">
    <property type="protein sequence ID" value="OGG06908.1"/>
    <property type="molecule type" value="Genomic_DNA"/>
</dbReference>
<accession>A0A1F5Z373</accession>
<dbReference type="Proteomes" id="UP000177354">
    <property type="component" value="Unassembled WGS sequence"/>
</dbReference>
<comment type="caution">
    <text evidence="1">The sequence shown here is derived from an EMBL/GenBank/DDBJ whole genome shotgun (WGS) entry which is preliminary data.</text>
</comment>
<protein>
    <submittedName>
        <fullName evidence="1">Uncharacterized protein</fullName>
    </submittedName>
</protein>
<reference evidence="1 2" key="1">
    <citation type="journal article" date="2016" name="Nat. Commun.">
        <title>Thousands of microbial genomes shed light on interconnected biogeochemical processes in an aquifer system.</title>
        <authorList>
            <person name="Anantharaman K."/>
            <person name="Brown C.T."/>
            <person name="Hug L.A."/>
            <person name="Sharon I."/>
            <person name="Castelle C.J."/>
            <person name="Probst A.J."/>
            <person name="Thomas B.C."/>
            <person name="Singh A."/>
            <person name="Wilkins M.J."/>
            <person name="Karaoz U."/>
            <person name="Brodie E.L."/>
            <person name="Williams K.H."/>
            <person name="Hubbard S.S."/>
            <person name="Banfield J.F."/>
        </authorList>
    </citation>
    <scope>NUCLEOTIDE SEQUENCE [LARGE SCALE GENOMIC DNA]</scope>
</reference>
<organism evidence="1 2">
    <name type="scientific">Candidatus Gottesmanbacteria bacterium RIFCSPHIGHO2_01_FULL_40_15</name>
    <dbReference type="NCBI Taxonomy" id="1798376"/>
    <lineage>
        <taxon>Bacteria</taxon>
        <taxon>Candidatus Gottesmaniibacteriota</taxon>
    </lineage>
</organism>
<evidence type="ECO:0000313" key="1">
    <source>
        <dbReference type="EMBL" id="OGG06908.1"/>
    </source>
</evidence>